<comment type="caution">
    <text evidence="1">The sequence shown here is derived from an EMBL/GenBank/DDBJ whole genome shotgun (WGS) entry which is preliminary data.</text>
</comment>
<protein>
    <recommendedName>
        <fullName evidence="3">Methyltransferase type 11 domain-containing protein</fullName>
    </recommendedName>
</protein>
<dbReference type="AlphaFoldDB" id="A0A7X6L1H4"/>
<gene>
    <name evidence="1" type="ORF">HGB38_06685</name>
</gene>
<organism evidence="1 2">
    <name type="scientific">Nocardia gamkensis</name>
    <dbReference type="NCBI Taxonomy" id="352869"/>
    <lineage>
        <taxon>Bacteria</taxon>
        <taxon>Bacillati</taxon>
        <taxon>Actinomycetota</taxon>
        <taxon>Actinomycetes</taxon>
        <taxon>Mycobacteriales</taxon>
        <taxon>Nocardiaceae</taxon>
        <taxon>Nocardia</taxon>
    </lineage>
</organism>
<sequence>MDRTFPSESFYLVTAQYLHSPAARDGERTRIPGRAAEAVAPGGLLLIVGYAQWPFWVLEPPIDVHFPTTVEVRAGLALDPAEWQGGSG</sequence>
<name>A0A7X6L1H4_9NOCA</name>
<evidence type="ECO:0000313" key="2">
    <source>
        <dbReference type="Proteomes" id="UP000540698"/>
    </source>
</evidence>
<dbReference type="EMBL" id="JAAXOS010000003">
    <property type="protein sequence ID" value="NKY25909.1"/>
    <property type="molecule type" value="Genomic_DNA"/>
</dbReference>
<reference evidence="1 2" key="1">
    <citation type="submission" date="2020-04" db="EMBL/GenBank/DDBJ databases">
        <title>MicrobeNet Type strains.</title>
        <authorList>
            <person name="Nicholson A.C."/>
        </authorList>
    </citation>
    <scope>NUCLEOTIDE SEQUENCE [LARGE SCALE GENOMIC DNA]</scope>
    <source>
        <strain evidence="1 2">DSM 44956</strain>
    </source>
</reference>
<dbReference type="RefSeq" id="WP_062969984.1">
    <property type="nucleotide sequence ID" value="NZ_JAAXOS010000003.1"/>
</dbReference>
<evidence type="ECO:0000313" key="1">
    <source>
        <dbReference type="EMBL" id="NKY25909.1"/>
    </source>
</evidence>
<accession>A0A7X6L1H4</accession>
<keyword evidence="2" id="KW-1185">Reference proteome</keyword>
<dbReference type="InterPro" id="IPR029063">
    <property type="entry name" value="SAM-dependent_MTases_sf"/>
</dbReference>
<evidence type="ECO:0008006" key="3">
    <source>
        <dbReference type="Google" id="ProtNLM"/>
    </source>
</evidence>
<dbReference type="Proteomes" id="UP000540698">
    <property type="component" value="Unassembled WGS sequence"/>
</dbReference>
<proteinExistence type="predicted"/>
<dbReference type="Gene3D" id="3.40.50.150">
    <property type="entry name" value="Vaccinia Virus protein VP39"/>
    <property type="match status" value="1"/>
</dbReference>